<evidence type="ECO:0000313" key="2">
    <source>
        <dbReference type="EMBL" id="GAA5150053.1"/>
    </source>
</evidence>
<sequence>MQKASVAQPPDRLARSNWIPYLPIIRILMEERAHSLTAAVDWLVTQGEIPTKSQGMAYRALRQILARREAKQLLQLARVQCQLGSRAGRKPRRKKARKQEPTARNAAAA</sequence>
<dbReference type="EMBL" id="BAABIA010000017">
    <property type="protein sequence ID" value="GAA5150053.1"/>
    <property type="molecule type" value="Genomic_DNA"/>
</dbReference>
<evidence type="ECO:0000313" key="3">
    <source>
        <dbReference type="Proteomes" id="UP001499852"/>
    </source>
</evidence>
<evidence type="ECO:0000256" key="1">
    <source>
        <dbReference type="SAM" id="MobiDB-lite"/>
    </source>
</evidence>
<comment type="caution">
    <text evidence="2">The sequence shown here is derived from an EMBL/GenBank/DDBJ whole genome shotgun (WGS) entry which is preliminary data.</text>
</comment>
<organism evidence="2 3">
    <name type="scientific">Prosthecobacter algae</name>
    <dbReference type="NCBI Taxonomy" id="1144682"/>
    <lineage>
        <taxon>Bacteria</taxon>
        <taxon>Pseudomonadati</taxon>
        <taxon>Verrucomicrobiota</taxon>
        <taxon>Verrucomicrobiia</taxon>
        <taxon>Verrucomicrobiales</taxon>
        <taxon>Verrucomicrobiaceae</taxon>
        <taxon>Prosthecobacter</taxon>
    </lineage>
</organism>
<accession>A0ABP9PQR1</accession>
<dbReference type="Proteomes" id="UP001499852">
    <property type="component" value="Unassembled WGS sequence"/>
</dbReference>
<proteinExistence type="predicted"/>
<reference evidence="3" key="1">
    <citation type="journal article" date="2019" name="Int. J. Syst. Evol. Microbiol.">
        <title>The Global Catalogue of Microorganisms (GCM) 10K type strain sequencing project: providing services to taxonomists for standard genome sequencing and annotation.</title>
        <authorList>
            <consortium name="The Broad Institute Genomics Platform"/>
            <consortium name="The Broad Institute Genome Sequencing Center for Infectious Disease"/>
            <person name="Wu L."/>
            <person name="Ma J."/>
        </authorList>
    </citation>
    <scope>NUCLEOTIDE SEQUENCE [LARGE SCALE GENOMIC DNA]</scope>
    <source>
        <strain evidence="3">JCM 18053</strain>
    </source>
</reference>
<name>A0ABP9PQR1_9BACT</name>
<gene>
    <name evidence="2" type="ORF">GCM10023213_48520</name>
</gene>
<feature type="region of interest" description="Disordered" evidence="1">
    <location>
        <begin position="84"/>
        <end position="109"/>
    </location>
</feature>
<protein>
    <submittedName>
        <fullName evidence="2">Uncharacterized protein</fullName>
    </submittedName>
</protein>
<keyword evidence="3" id="KW-1185">Reference proteome</keyword>
<feature type="compositionally biased region" description="Basic residues" evidence="1">
    <location>
        <begin position="87"/>
        <end position="97"/>
    </location>
</feature>